<keyword evidence="6" id="KW-1185">Reference proteome</keyword>
<dbReference type="SFLD" id="SFLDG01129">
    <property type="entry name" value="C1.5:_HAD__Beta-PGM__Phosphata"/>
    <property type="match status" value="1"/>
</dbReference>
<dbReference type="EC" id="3.1.3.18" evidence="4"/>
<evidence type="ECO:0000313" key="5">
    <source>
        <dbReference type="EMBL" id="SFV33433.1"/>
    </source>
</evidence>
<dbReference type="InterPro" id="IPR036412">
    <property type="entry name" value="HAD-like_sf"/>
</dbReference>
<dbReference type="Gene3D" id="3.40.50.1000">
    <property type="entry name" value="HAD superfamily/HAD-like"/>
    <property type="match status" value="1"/>
</dbReference>
<dbReference type="STRING" id="51670.SAMN04488557_1985"/>
<dbReference type="EMBL" id="FPCH01000002">
    <property type="protein sequence ID" value="SFV33433.1"/>
    <property type="molecule type" value="Genomic_DNA"/>
</dbReference>
<name>A0A1I7NFQ4_9HYPH</name>
<evidence type="ECO:0000313" key="6">
    <source>
        <dbReference type="Proteomes" id="UP000199423"/>
    </source>
</evidence>
<dbReference type="SFLD" id="SFLDS00003">
    <property type="entry name" value="Haloacid_Dehalogenase"/>
    <property type="match status" value="1"/>
</dbReference>
<gene>
    <name evidence="5" type="ORF">SAMN04488557_1985</name>
</gene>
<protein>
    <recommendedName>
        <fullName evidence="4">phosphoglycolate phosphatase</fullName>
        <ecNumber evidence="4">3.1.3.18</ecNumber>
    </recommendedName>
</protein>
<reference evidence="6" key="1">
    <citation type="submission" date="2016-10" db="EMBL/GenBank/DDBJ databases">
        <authorList>
            <person name="Varghese N."/>
            <person name="Submissions S."/>
        </authorList>
    </citation>
    <scope>NUCLEOTIDE SEQUENCE [LARGE SCALE GENOMIC DNA]</scope>
    <source>
        <strain evidence="6">DSM 1565</strain>
    </source>
</reference>
<evidence type="ECO:0000256" key="2">
    <source>
        <dbReference type="ARBA" id="ARBA00004818"/>
    </source>
</evidence>
<organism evidence="5 6">
    <name type="scientific">Hyphomicrobium facile</name>
    <dbReference type="NCBI Taxonomy" id="51670"/>
    <lineage>
        <taxon>Bacteria</taxon>
        <taxon>Pseudomonadati</taxon>
        <taxon>Pseudomonadota</taxon>
        <taxon>Alphaproteobacteria</taxon>
        <taxon>Hyphomicrobiales</taxon>
        <taxon>Hyphomicrobiaceae</taxon>
        <taxon>Hyphomicrobium</taxon>
    </lineage>
</organism>
<comment type="catalytic activity">
    <reaction evidence="1">
        <text>2-phosphoglycolate + H2O = glycolate + phosphate</text>
        <dbReference type="Rhea" id="RHEA:14369"/>
        <dbReference type="ChEBI" id="CHEBI:15377"/>
        <dbReference type="ChEBI" id="CHEBI:29805"/>
        <dbReference type="ChEBI" id="CHEBI:43474"/>
        <dbReference type="ChEBI" id="CHEBI:58033"/>
        <dbReference type="EC" id="3.1.3.18"/>
    </reaction>
</comment>
<dbReference type="OrthoDB" id="9807630at2"/>
<dbReference type="InterPro" id="IPR023214">
    <property type="entry name" value="HAD_sf"/>
</dbReference>
<keyword evidence="5" id="KW-0378">Hydrolase</keyword>
<evidence type="ECO:0000256" key="1">
    <source>
        <dbReference type="ARBA" id="ARBA00000830"/>
    </source>
</evidence>
<dbReference type="PANTHER" id="PTHR43434:SF1">
    <property type="entry name" value="PHOSPHOGLYCOLATE PHOSPHATASE"/>
    <property type="match status" value="1"/>
</dbReference>
<comment type="pathway">
    <text evidence="2">Organic acid metabolism; glycolate biosynthesis; glycolate from 2-phosphoglycolate: step 1/1.</text>
</comment>
<dbReference type="AlphaFoldDB" id="A0A1I7NFQ4"/>
<evidence type="ECO:0000256" key="4">
    <source>
        <dbReference type="ARBA" id="ARBA00013078"/>
    </source>
</evidence>
<comment type="similarity">
    <text evidence="3">Belongs to the HAD-like hydrolase superfamily. CbbY/CbbZ/Gph/YieH family.</text>
</comment>
<evidence type="ECO:0000256" key="3">
    <source>
        <dbReference type="ARBA" id="ARBA00006171"/>
    </source>
</evidence>
<dbReference type="Proteomes" id="UP000199423">
    <property type="component" value="Unassembled WGS sequence"/>
</dbReference>
<dbReference type="RefSeq" id="WP_092867515.1">
    <property type="nucleotide sequence ID" value="NZ_FPCH01000002.1"/>
</dbReference>
<dbReference type="PANTHER" id="PTHR43434">
    <property type="entry name" value="PHOSPHOGLYCOLATE PHOSPHATASE"/>
    <property type="match status" value="1"/>
</dbReference>
<dbReference type="SUPFAM" id="SSF56784">
    <property type="entry name" value="HAD-like"/>
    <property type="match status" value="1"/>
</dbReference>
<dbReference type="GO" id="GO:0008967">
    <property type="term" value="F:phosphoglycolate phosphatase activity"/>
    <property type="evidence" value="ECO:0007669"/>
    <property type="project" value="UniProtKB-EC"/>
</dbReference>
<dbReference type="GO" id="GO:0006281">
    <property type="term" value="P:DNA repair"/>
    <property type="evidence" value="ECO:0007669"/>
    <property type="project" value="TreeGrafter"/>
</dbReference>
<sequence>MMDAKIDWSSIRLVAFDVDGTLYDQRAMSLRMLREIAGNVVETRSLKALRVLHAYRRLRESIGDDEIDGFDDVLVARTAEANGVAPETVRAIVAEWIEKRPLAHIRACRYPNIVELFSALNLKGKTIGILSDYPAISKLSAMELTADHVVAAGDANVGILKPHPRGLEVLMKAAGASPAETILIGDRIERDGAAARRAGATALIRSARPLDGWLRFSTYSDALFAPLFDRPSG</sequence>
<dbReference type="InterPro" id="IPR006439">
    <property type="entry name" value="HAD-SF_hydro_IA"/>
</dbReference>
<proteinExistence type="inferred from homology"/>
<dbReference type="Gene3D" id="1.10.150.520">
    <property type="match status" value="1"/>
</dbReference>
<dbReference type="Pfam" id="PF00702">
    <property type="entry name" value="Hydrolase"/>
    <property type="match status" value="1"/>
</dbReference>
<dbReference type="NCBIfam" id="TIGR01549">
    <property type="entry name" value="HAD-SF-IA-v1"/>
    <property type="match status" value="1"/>
</dbReference>
<accession>A0A1I7NFQ4</accession>
<dbReference type="InterPro" id="IPR050155">
    <property type="entry name" value="HAD-like_hydrolase_sf"/>
</dbReference>